<dbReference type="InterPro" id="IPR016032">
    <property type="entry name" value="Sig_transdc_resp-reg_C-effctor"/>
</dbReference>
<protein>
    <submittedName>
        <fullName evidence="5">LuxR family transcriptional regulator</fullName>
    </submittedName>
</protein>
<evidence type="ECO:0000256" key="3">
    <source>
        <dbReference type="ARBA" id="ARBA00023163"/>
    </source>
</evidence>
<dbReference type="PRINTS" id="PR00038">
    <property type="entry name" value="HTHLUXR"/>
</dbReference>
<dbReference type="AlphaFoldDB" id="A0A6M0S523"/>
<comment type="caution">
    <text evidence="5">The sequence shown here is derived from an EMBL/GenBank/DDBJ whole genome shotgun (WGS) entry which is preliminary data.</text>
</comment>
<dbReference type="GO" id="GO:0003677">
    <property type="term" value="F:DNA binding"/>
    <property type="evidence" value="ECO:0007669"/>
    <property type="project" value="UniProtKB-KW"/>
</dbReference>
<accession>A0A6M0S523</accession>
<dbReference type="GO" id="GO:0006355">
    <property type="term" value="P:regulation of DNA-templated transcription"/>
    <property type="evidence" value="ECO:0007669"/>
    <property type="project" value="InterPro"/>
</dbReference>
<dbReference type="Gene3D" id="1.10.10.10">
    <property type="entry name" value="Winged helix-like DNA-binding domain superfamily/Winged helix DNA-binding domain"/>
    <property type="match status" value="1"/>
</dbReference>
<keyword evidence="2" id="KW-0238">DNA-binding</keyword>
<evidence type="ECO:0000256" key="2">
    <source>
        <dbReference type="ARBA" id="ARBA00023125"/>
    </source>
</evidence>
<dbReference type="Proteomes" id="UP000473574">
    <property type="component" value="Unassembled WGS sequence"/>
</dbReference>
<gene>
    <name evidence="5" type="ORF">D0962_11935</name>
</gene>
<dbReference type="SMART" id="SM00421">
    <property type="entry name" value="HTH_LUXR"/>
    <property type="match status" value="1"/>
</dbReference>
<keyword evidence="1" id="KW-0805">Transcription regulation</keyword>
<dbReference type="SUPFAM" id="SSF46894">
    <property type="entry name" value="C-terminal effector domain of the bipartite response regulators"/>
    <property type="match status" value="1"/>
</dbReference>
<reference evidence="5 6" key="1">
    <citation type="journal article" date="2020" name="Microb. Ecol.">
        <title>Ecogenomics of the Marine Benthic Filamentous Cyanobacterium Adonisia.</title>
        <authorList>
            <person name="Walter J.M."/>
            <person name="Coutinho F.H."/>
            <person name="Leomil L."/>
            <person name="Hargreaves P.I."/>
            <person name="Campeao M.E."/>
            <person name="Vieira V.V."/>
            <person name="Silva B.S."/>
            <person name="Fistarol G.O."/>
            <person name="Salomon P.S."/>
            <person name="Sawabe T."/>
            <person name="Mino S."/>
            <person name="Hosokawa M."/>
            <person name="Miyashita H."/>
            <person name="Maruyama F."/>
            <person name="van Verk M.C."/>
            <person name="Dutilh B.E."/>
            <person name="Thompson C.C."/>
            <person name="Thompson F.L."/>
        </authorList>
    </citation>
    <scope>NUCLEOTIDE SEQUENCE [LARGE SCALE GENOMIC DNA]</scope>
    <source>
        <strain evidence="5 6">CCMR0082</strain>
    </source>
</reference>
<proteinExistence type="predicted"/>
<dbReference type="InterPro" id="IPR000792">
    <property type="entry name" value="Tscrpt_reg_LuxR_C"/>
</dbReference>
<dbReference type="PROSITE" id="PS00622">
    <property type="entry name" value="HTH_LUXR_1"/>
    <property type="match status" value="1"/>
</dbReference>
<feature type="domain" description="HTH luxR-type" evidence="4">
    <location>
        <begin position="168"/>
        <end position="195"/>
    </location>
</feature>
<organism evidence="5 6">
    <name type="scientific">Adonisia turfae CCMR0082</name>
    <dbReference type="NCBI Taxonomy" id="2304604"/>
    <lineage>
        <taxon>Bacteria</taxon>
        <taxon>Bacillati</taxon>
        <taxon>Cyanobacteriota</taxon>
        <taxon>Adonisia</taxon>
        <taxon>Adonisia turfae</taxon>
    </lineage>
</organism>
<dbReference type="PANTHER" id="PTHR44688:SF16">
    <property type="entry name" value="DNA-BINDING TRANSCRIPTIONAL ACTIVATOR DEVR_DOSR"/>
    <property type="match status" value="1"/>
</dbReference>
<dbReference type="InterPro" id="IPR036388">
    <property type="entry name" value="WH-like_DNA-bd_sf"/>
</dbReference>
<evidence type="ECO:0000313" key="6">
    <source>
        <dbReference type="Proteomes" id="UP000473574"/>
    </source>
</evidence>
<keyword evidence="3" id="KW-0804">Transcription</keyword>
<name>A0A6M0S523_9CYAN</name>
<evidence type="ECO:0000259" key="4">
    <source>
        <dbReference type="PROSITE" id="PS00622"/>
    </source>
</evidence>
<evidence type="ECO:0000256" key="1">
    <source>
        <dbReference type="ARBA" id="ARBA00023015"/>
    </source>
</evidence>
<sequence>MTLQSSLNRPANLQPACLSNSLAASNETIITPIVQNCGDDGDGILILTEDGQCVESNSSARCMCDRINQDFPSTNSVPQEIWNTCQILINSRKNFPNHLTATESELKLKQSHGHVRIRARWFNRGDRPYILVILENQKQSKEILAITEAIRYGLSPREVDVWILHRIGYSYQEIAAELHIALNTVKKHMKNTYAKQQMVMMIEESYTKSLASQESFIHKMGINLSRKMLAG</sequence>
<dbReference type="Pfam" id="PF00196">
    <property type="entry name" value="GerE"/>
    <property type="match status" value="1"/>
</dbReference>
<dbReference type="RefSeq" id="WP_163662948.1">
    <property type="nucleotide sequence ID" value="NZ_QZCE01000002.1"/>
</dbReference>
<dbReference type="PANTHER" id="PTHR44688">
    <property type="entry name" value="DNA-BINDING TRANSCRIPTIONAL ACTIVATOR DEVR_DOSR"/>
    <property type="match status" value="1"/>
</dbReference>
<evidence type="ECO:0000313" key="5">
    <source>
        <dbReference type="EMBL" id="NEZ63486.1"/>
    </source>
</evidence>
<dbReference type="EMBL" id="QZCE01000002">
    <property type="protein sequence ID" value="NEZ63486.1"/>
    <property type="molecule type" value="Genomic_DNA"/>
</dbReference>